<organism evidence="1 2">
    <name type="scientific">Frankia canadensis</name>
    <dbReference type="NCBI Taxonomy" id="1836972"/>
    <lineage>
        <taxon>Bacteria</taxon>
        <taxon>Bacillati</taxon>
        <taxon>Actinomycetota</taxon>
        <taxon>Actinomycetes</taxon>
        <taxon>Frankiales</taxon>
        <taxon>Frankiaceae</taxon>
        <taxon>Frankia</taxon>
    </lineage>
</organism>
<keyword evidence="2" id="KW-1185">Reference proteome</keyword>
<evidence type="ECO:0008006" key="3">
    <source>
        <dbReference type="Google" id="ProtNLM"/>
    </source>
</evidence>
<protein>
    <recommendedName>
        <fullName evidence="3">Methyltransferase type 11 domain-containing protein</fullName>
    </recommendedName>
</protein>
<evidence type="ECO:0000313" key="1">
    <source>
        <dbReference type="EMBL" id="SNQ47209.1"/>
    </source>
</evidence>
<dbReference type="AlphaFoldDB" id="A0A2I2KNJ1"/>
<accession>A0A2I2KNJ1</accession>
<dbReference type="SUPFAM" id="SSF53335">
    <property type="entry name" value="S-adenosyl-L-methionine-dependent methyltransferases"/>
    <property type="match status" value="1"/>
</dbReference>
<sequence>MIRTPRVLIMLPDGGLSLVAGIVAGMGQAARIVAVVPSLAVGAAECGGAGRVVADLAAGLPVADGAVDMVAGSGIVPADPTRLLDEACRVLTTRGQVVFTVTMAHLRQPVGELPGLTDDDARRIGRAVGAAVAQGPHPWDALIEVMSTGRPGLRPADVTVMEMTDDLDHQGVEEYLYASTPISPSPVAAVRTGLDARAARRFEAACHRAVDVDGALRLRSPVVCMRARRLP</sequence>
<dbReference type="OrthoDB" id="3217759at2"/>
<reference evidence="1 2" key="1">
    <citation type="submission" date="2017-06" db="EMBL/GenBank/DDBJ databases">
        <authorList>
            <person name="Kim H.J."/>
            <person name="Triplett B.A."/>
        </authorList>
    </citation>
    <scope>NUCLEOTIDE SEQUENCE [LARGE SCALE GENOMIC DNA]</scope>
    <source>
        <strain evidence="1">FRACA_ARgP5</strain>
    </source>
</reference>
<gene>
    <name evidence="1" type="ORF">FRACA_1770011</name>
</gene>
<name>A0A2I2KNJ1_9ACTN</name>
<dbReference type="Proteomes" id="UP000234331">
    <property type="component" value="Unassembled WGS sequence"/>
</dbReference>
<evidence type="ECO:0000313" key="2">
    <source>
        <dbReference type="Proteomes" id="UP000234331"/>
    </source>
</evidence>
<dbReference type="EMBL" id="FZMO01000087">
    <property type="protein sequence ID" value="SNQ47209.1"/>
    <property type="molecule type" value="Genomic_DNA"/>
</dbReference>
<dbReference type="InterPro" id="IPR029063">
    <property type="entry name" value="SAM-dependent_MTases_sf"/>
</dbReference>
<proteinExistence type="predicted"/>
<dbReference type="RefSeq" id="WP_133150619.1">
    <property type="nucleotide sequence ID" value="NZ_FZMO01000087.1"/>
</dbReference>
<dbReference type="Gene3D" id="3.40.50.150">
    <property type="entry name" value="Vaccinia Virus protein VP39"/>
    <property type="match status" value="1"/>
</dbReference>